<dbReference type="Pfam" id="PF01810">
    <property type="entry name" value="LysE"/>
    <property type="match status" value="1"/>
</dbReference>
<dbReference type="RefSeq" id="WP_328602639.1">
    <property type="nucleotide sequence ID" value="NZ_WRPP01000009.1"/>
</dbReference>
<evidence type="ECO:0000313" key="8">
    <source>
        <dbReference type="Proteomes" id="UP000466794"/>
    </source>
</evidence>
<reference evidence="7 8" key="1">
    <citation type="submission" date="2019-12" db="EMBL/GenBank/DDBJ databases">
        <title>Nocardia sp. nov. ET3-3 isolated from soil.</title>
        <authorList>
            <person name="Kanchanasin P."/>
            <person name="Tanasupawat S."/>
            <person name="Yuki M."/>
            <person name="Kudo T."/>
        </authorList>
    </citation>
    <scope>NUCLEOTIDE SEQUENCE [LARGE SCALE GENOMIC DNA]</scope>
    <source>
        <strain evidence="7 8">ET3-3</strain>
    </source>
</reference>
<dbReference type="InterPro" id="IPR001123">
    <property type="entry name" value="LeuE-type"/>
</dbReference>
<proteinExistence type="predicted"/>
<evidence type="ECO:0000256" key="2">
    <source>
        <dbReference type="ARBA" id="ARBA00022475"/>
    </source>
</evidence>
<comment type="subcellular location">
    <subcellularLocation>
        <location evidence="1">Cell membrane</location>
        <topology evidence="1">Multi-pass membrane protein</topology>
    </subcellularLocation>
</comment>
<keyword evidence="3 6" id="KW-0812">Transmembrane</keyword>
<name>A0A7K1V6P6_9NOCA</name>
<feature type="transmembrane region" description="Helical" evidence="6">
    <location>
        <begin position="6"/>
        <end position="27"/>
    </location>
</feature>
<keyword evidence="8" id="KW-1185">Reference proteome</keyword>
<dbReference type="AlphaFoldDB" id="A0A7K1V6P6"/>
<dbReference type="Proteomes" id="UP000466794">
    <property type="component" value="Unassembled WGS sequence"/>
</dbReference>
<evidence type="ECO:0000256" key="5">
    <source>
        <dbReference type="ARBA" id="ARBA00023136"/>
    </source>
</evidence>
<dbReference type="PIRSF" id="PIRSF006324">
    <property type="entry name" value="LeuE"/>
    <property type="match status" value="1"/>
</dbReference>
<feature type="transmembrane region" description="Helical" evidence="6">
    <location>
        <begin position="68"/>
        <end position="87"/>
    </location>
</feature>
<keyword evidence="4 6" id="KW-1133">Transmembrane helix</keyword>
<evidence type="ECO:0000256" key="1">
    <source>
        <dbReference type="ARBA" id="ARBA00004651"/>
    </source>
</evidence>
<keyword evidence="5 6" id="KW-0472">Membrane</keyword>
<sequence>MLHSSLSFAAVAGLLTLVPGLDTALVLRAAVSRGRRHAFASAIGIGCGTLIWGVAAAAGVSVLLTASALAYTVLKTVGAIYLVWMGITMIRDGLRRPVANLEAAVDDSPRSVFGAWARGMGTNLLNPKVGVFYAAMLPQFLPDGVPHLLMGSVLAVVHNVEGMVWFTVIISVAGVAKSWLNQPSVRRVMDSVTGVVLLGFGLRLASSHR</sequence>
<comment type="caution">
    <text evidence="7">The sequence shown here is derived from an EMBL/GenBank/DDBJ whole genome shotgun (WGS) entry which is preliminary data.</text>
</comment>
<evidence type="ECO:0000313" key="7">
    <source>
        <dbReference type="EMBL" id="MVU82314.1"/>
    </source>
</evidence>
<dbReference type="PANTHER" id="PTHR30086">
    <property type="entry name" value="ARGININE EXPORTER PROTEIN ARGO"/>
    <property type="match status" value="1"/>
</dbReference>
<dbReference type="GO" id="GO:0005886">
    <property type="term" value="C:plasma membrane"/>
    <property type="evidence" value="ECO:0007669"/>
    <property type="project" value="UniProtKB-SubCell"/>
</dbReference>
<gene>
    <name evidence="7" type="ORF">GPX89_34400</name>
</gene>
<evidence type="ECO:0000256" key="3">
    <source>
        <dbReference type="ARBA" id="ARBA00022692"/>
    </source>
</evidence>
<evidence type="ECO:0000256" key="6">
    <source>
        <dbReference type="SAM" id="Phobius"/>
    </source>
</evidence>
<dbReference type="EMBL" id="WRPP01000009">
    <property type="protein sequence ID" value="MVU82314.1"/>
    <property type="molecule type" value="Genomic_DNA"/>
</dbReference>
<dbReference type="GO" id="GO:0015171">
    <property type="term" value="F:amino acid transmembrane transporter activity"/>
    <property type="evidence" value="ECO:0007669"/>
    <property type="project" value="TreeGrafter"/>
</dbReference>
<keyword evidence="2" id="KW-1003">Cell membrane</keyword>
<organism evidence="7 8">
    <name type="scientific">Nocardia terrae</name>
    <dbReference type="NCBI Taxonomy" id="2675851"/>
    <lineage>
        <taxon>Bacteria</taxon>
        <taxon>Bacillati</taxon>
        <taxon>Actinomycetota</taxon>
        <taxon>Actinomycetes</taxon>
        <taxon>Mycobacteriales</taxon>
        <taxon>Nocardiaceae</taxon>
        <taxon>Nocardia</taxon>
    </lineage>
</organism>
<accession>A0A7K1V6P6</accession>
<protein>
    <submittedName>
        <fullName evidence="7">LysE family transporter</fullName>
    </submittedName>
</protein>
<dbReference type="PANTHER" id="PTHR30086:SF20">
    <property type="entry name" value="ARGININE EXPORTER PROTEIN ARGO-RELATED"/>
    <property type="match status" value="1"/>
</dbReference>
<evidence type="ECO:0000256" key="4">
    <source>
        <dbReference type="ARBA" id="ARBA00022989"/>
    </source>
</evidence>
<feature type="transmembrane region" description="Helical" evidence="6">
    <location>
        <begin position="39"/>
        <end position="62"/>
    </location>
</feature>